<dbReference type="KEGG" id="osn:115220812"/>
<proteinExistence type="predicted"/>
<feature type="region of interest" description="Disordered" evidence="3">
    <location>
        <begin position="499"/>
        <end position="763"/>
    </location>
</feature>
<dbReference type="AlphaFoldDB" id="A0A6P7T9E0"/>
<evidence type="ECO:0000313" key="5">
    <source>
        <dbReference type="Proteomes" id="UP000515154"/>
    </source>
</evidence>
<feature type="compositionally biased region" description="Polar residues" evidence="3">
    <location>
        <begin position="560"/>
        <end position="578"/>
    </location>
</feature>
<dbReference type="InterPro" id="IPR000504">
    <property type="entry name" value="RRM_dom"/>
</dbReference>
<feature type="compositionally biased region" description="Polar residues" evidence="3">
    <location>
        <begin position="257"/>
        <end position="293"/>
    </location>
</feature>
<feature type="compositionally biased region" description="Polar residues" evidence="3">
    <location>
        <begin position="514"/>
        <end position="523"/>
    </location>
</feature>
<keyword evidence="5" id="KW-1185">Reference proteome</keyword>
<dbReference type="Gene3D" id="3.30.70.330">
    <property type="match status" value="1"/>
</dbReference>
<protein>
    <submittedName>
        <fullName evidence="6">Epsin isoform X1</fullName>
    </submittedName>
</protein>
<dbReference type="RefSeq" id="XP_029646837.1">
    <property type="nucleotide sequence ID" value="XM_029790977.2"/>
</dbReference>
<name>A0A6P7T9E0_9MOLL</name>
<feature type="compositionally biased region" description="Basic and acidic residues" evidence="3">
    <location>
        <begin position="378"/>
        <end position="388"/>
    </location>
</feature>
<evidence type="ECO:0000259" key="4">
    <source>
        <dbReference type="PROSITE" id="PS50102"/>
    </source>
</evidence>
<feature type="region of interest" description="Disordered" evidence="3">
    <location>
        <begin position="238"/>
        <end position="302"/>
    </location>
</feature>
<accession>A0A6P7T9E0</accession>
<dbReference type="PANTHER" id="PTHR48025:SF1">
    <property type="entry name" value="RRM DOMAIN-CONTAINING PROTEIN"/>
    <property type="match status" value="1"/>
</dbReference>
<feature type="region of interest" description="Disordered" evidence="3">
    <location>
        <begin position="1"/>
        <end position="89"/>
    </location>
</feature>
<evidence type="ECO:0000256" key="1">
    <source>
        <dbReference type="ARBA" id="ARBA00022884"/>
    </source>
</evidence>
<feature type="domain" description="RRM" evidence="4">
    <location>
        <begin position="92"/>
        <end position="170"/>
    </location>
</feature>
<evidence type="ECO:0000256" key="2">
    <source>
        <dbReference type="PROSITE-ProRule" id="PRU00176"/>
    </source>
</evidence>
<dbReference type="Pfam" id="PF00076">
    <property type="entry name" value="RRM_1"/>
    <property type="match status" value="1"/>
</dbReference>
<feature type="region of interest" description="Disordered" evidence="3">
    <location>
        <begin position="378"/>
        <end position="481"/>
    </location>
</feature>
<dbReference type="GO" id="GO:0003729">
    <property type="term" value="F:mRNA binding"/>
    <property type="evidence" value="ECO:0007669"/>
    <property type="project" value="TreeGrafter"/>
</dbReference>
<organism evidence="5 6">
    <name type="scientific">Octopus sinensis</name>
    <name type="common">East Asian common octopus</name>
    <dbReference type="NCBI Taxonomy" id="2607531"/>
    <lineage>
        <taxon>Eukaryota</taxon>
        <taxon>Metazoa</taxon>
        <taxon>Spiralia</taxon>
        <taxon>Lophotrochozoa</taxon>
        <taxon>Mollusca</taxon>
        <taxon>Cephalopoda</taxon>
        <taxon>Coleoidea</taxon>
        <taxon>Octopodiformes</taxon>
        <taxon>Octopoda</taxon>
        <taxon>Incirrata</taxon>
        <taxon>Octopodidae</taxon>
        <taxon>Octopus</taxon>
    </lineage>
</organism>
<evidence type="ECO:0000256" key="3">
    <source>
        <dbReference type="SAM" id="MobiDB-lite"/>
    </source>
</evidence>
<feature type="compositionally biased region" description="Basic and acidic residues" evidence="3">
    <location>
        <begin position="53"/>
        <end position="70"/>
    </location>
</feature>
<dbReference type="InterPro" id="IPR035979">
    <property type="entry name" value="RBD_domain_sf"/>
</dbReference>
<dbReference type="InterPro" id="IPR050502">
    <property type="entry name" value="Euk_RNA-bind_prot"/>
</dbReference>
<feature type="compositionally biased region" description="Polar residues" evidence="3">
    <location>
        <begin position="749"/>
        <end position="763"/>
    </location>
</feature>
<dbReference type="GO" id="GO:0005634">
    <property type="term" value="C:nucleus"/>
    <property type="evidence" value="ECO:0007669"/>
    <property type="project" value="TreeGrafter"/>
</dbReference>
<dbReference type="InterPro" id="IPR012677">
    <property type="entry name" value="Nucleotide-bd_a/b_plait_sf"/>
</dbReference>
<dbReference type="PROSITE" id="PS50102">
    <property type="entry name" value="RRM"/>
    <property type="match status" value="1"/>
</dbReference>
<feature type="compositionally biased region" description="Basic and acidic residues" evidence="3">
    <location>
        <begin position="78"/>
        <end position="87"/>
    </location>
</feature>
<feature type="compositionally biased region" description="Polar residues" evidence="3">
    <location>
        <begin position="651"/>
        <end position="663"/>
    </location>
</feature>
<dbReference type="Proteomes" id="UP000515154">
    <property type="component" value="Linkage group LG17"/>
</dbReference>
<evidence type="ECO:0000313" key="6">
    <source>
        <dbReference type="RefSeq" id="XP_029646837.1"/>
    </source>
</evidence>
<dbReference type="SUPFAM" id="SSF54928">
    <property type="entry name" value="RNA-binding domain, RBD"/>
    <property type="match status" value="1"/>
</dbReference>
<feature type="compositionally biased region" description="Basic and acidic residues" evidence="3">
    <location>
        <begin position="458"/>
        <end position="481"/>
    </location>
</feature>
<dbReference type="PANTHER" id="PTHR48025">
    <property type="entry name" value="OS02G0815200 PROTEIN"/>
    <property type="match status" value="1"/>
</dbReference>
<dbReference type="SMART" id="SM00360">
    <property type="entry name" value="RRM"/>
    <property type="match status" value="1"/>
</dbReference>
<reference evidence="6" key="1">
    <citation type="submission" date="2025-08" db="UniProtKB">
        <authorList>
            <consortium name="RefSeq"/>
        </authorList>
    </citation>
    <scope>IDENTIFICATION</scope>
</reference>
<feature type="compositionally biased region" description="Basic and acidic residues" evidence="3">
    <location>
        <begin position="615"/>
        <end position="650"/>
    </location>
</feature>
<sequence>METSPVEQSEKNVSMIVHVDDTQSDLEADLVASETNNEEMSTTGSEDSDGGSETEKITEEKAKKETEQTKKKGHVRPKRDQSNVDRPRNHRWNLRITGLPSNTCLDELKRLCSQYGTILGAKILSKKRKTGVQYRACIGMSQPEEAEKCIKFLNQTKIEGHKIKVLKKRWRQNSLWRKLELAQKQEESFRLFQHGEQLRWEKMKLQNQNLSKFEIGRQLLELNFRWTEVLRLNEMRNAIENPGDPRNMNKGSRRNSSHTPSMFQFPFQNQPWMEASHSMQRSQFQSNRDGPTQSKRKRNRRFNVHVPSLFELPFHNQPWLKDTIGSMQKPQDGSNPQIEALLAGPMGSLMRNSPILAALGLLLQSQFRVNEYKNTDYGKQVQHNERSGKVLGGGSHSDVPEVSGDGSHSDVPEVSGGGSQSDVPEVSGGGSQSDVPEVSGGGSQSDVPEVSGGGSHSDVPEEKQMKKQRTDPFPDVQKKVETQIEEKLKQLRELVHSIQMPLNQRKQHEEPNRPSMSNYNNASRFDLPFQNESRMGEMSHSMKRPRGDEPWNGPRRSRMSGYNNNTSRYEPPFQNESYYNEYENTDYGRRADQKERGMRSWEMGPSQDFQGRYNDWSRTDENWTGFDARRDIGRSRGPERRYSGPNREQDSVSSYNRMSQMRSSHGGGSNQRSWDSSSADRKGDSWSHTYGDIGNSSMNQPNDQWFGNPVNSTGRDATGAFVDSSRKTNSKGKGYNQRPTYSKGKKYNQRSTNSDGMGYNQRPTNSEGMGYYQRPTNSEGMGYNQGPTNSEGMGYNQGPTNSEGMGYNQGSTNSEGMGYNQGPTNSEGMGYNQGPTNSEGMGYNQGSTNSEGMGYNQVPTNSEGMGYNQTSTNMFDNSQAQDGITMNTYGGGNDGQMQQPYFSAYNTGYQNEGFPSSTVGSQNRLFN</sequence>
<keyword evidence="1 2" id="KW-0694">RNA-binding</keyword>
<feature type="compositionally biased region" description="Basic and acidic residues" evidence="3">
    <location>
        <begin position="586"/>
        <end position="599"/>
    </location>
</feature>
<gene>
    <name evidence="6" type="primary">LOC115220812</name>
</gene>
<feature type="compositionally biased region" description="Polar residues" evidence="3">
    <location>
        <begin position="694"/>
        <end position="715"/>
    </location>
</feature>